<evidence type="ECO:0000256" key="3">
    <source>
        <dbReference type="ARBA" id="ARBA00022737"/>
    </source>
</evidence>
<feature type="region of interest" description="Disordered" evidence="8">
    <location>
        <begin position="146"/>
        <end position="168"/>
    </location>
</feature>
<dbReference type="AlphaFoldDB" id="A0AAU7JAX9"/>
<dbReference type="GO" id="GO:0005737">
    <property type="term" value="C:cytoplasm"/>
    <property type="evidence" value="ECO:0007669"/>
    <property type="project" value="UniProtKB-UniRule"/>
</dbReference>
<dbReference type="PANTHER" id="PTHR34701">
    <property type="entry name" value="TRANSCRIPTIONAL REGULATOR MRAZ"/>
    <property type="match status" value="1"/>
</dbReference>
<dbReference type="EMBL" id="CP157484">
    <property type="protein sequence ID" value="XBO37498.1"/>
    <property type="molecule type" value="Genomic_DNA"/>
</dbReference>
<dbReference type="InterPro" id="IPR007159">
    <property type="entry name" value="SpoVT-AbrB_dom"/>
</dbReference>
<comment type="similarity">
    <text evidence="7">Belongs to the MraZ family.</text>
</comment>
<evidence type="ECO:0000256" key="7">
    <source>
        <dbReference type="HAMAP-Rule" id="MF_01008"/>
    </source>
</evidence>
<dbReference type="CDD" id="cd16320">
    <property type="entry name" value="MraZ_N"/>
    <property type="match status" value="1"/>
</dbReference>
<dbReference type="HAMAP" id="MF_01008">
    <property type="entry name" value="MraZ"/>
    <property type="match status" value="1"/>
</dbReference>
<keyword evidence="6 7" id="KW-0804">Transcription</keyword>
<protein>
    <recommendedName>
        <fullName evidence="1 7">Transcriptional regulator MraZ</fullName>
    </recommendedName>
</protein>
<reference evidence="10" key="1">
    <citation type="submission" date="2024-05" db="EMBL/GenBank/DDBJ databases">
        <authorList>
            <person name="Kim S."/>
            <person name="Heo J."/>
            <person name="Choi H."/>
            <person name="Choi Y."/>
            <person name="Kwon S.-W."/>
            <person name="Kim Y."/>
        </authorList>
    </citation>
    <scope>NUCLEOTIDE SEQUENCE</scope>
    <source>
        <strain evidence="10">KACC 23698</strain>
    </source>
</reference>
<evidence type="ECO:0000256" key="4">
    <source>
        <dbReference type="ARBA" id="ARBA00023015"/>
    </source>
</evidence>
<comment type="subunit">
    <text evidence="7">Forms oligomers.</text>
</comment>
<keyword evidence="4 7" id="KW-0805">Transcription regulation</keyword>
<dbReference type="RefSeq" id="WP_406854321.1">
    <property type="nucleotide sequence ID" value="NZ_CP157484.1"/>
</dbReference>
<evidence type="ECO:0000256" key="5">
    <source>
        <dbReference type="ARBA" id="ARBA00023125"/>
    </source>
</evidence>
<comment type="subcellular location">
    <subcellularLocation>
        <location evidence="7">Cytoplasm</location>
        <location evidence="7">Nucleoid</location>
    </subcellularLocation>
</comment>
<dbReference type="NCBIfam" id="NF001477">
    <property type="entry name" value="PRK00326.2-4"/>
    <property type="match status" value="1"/>
</dbReference>
<evidence type="ECO:0000259" key="9">
    <source>
        <dbReference type="PROSITE" id="PS51740"/>
    </source>
</evidence>
<evidence type="ECO:0000256" key="6">
    <source>
        <dbReference type="ARBA" id="ARBA00023163"/>
    </source>
</evidence>
<dbReference type="InterPro" id="IPR020603">
    <property type="entry name" value="MraZ_dom"/>
</dbReference>
<dbReference type="GO" id="GO:0003700">
    <property type="term" value="F:DNA-binding transcription factor activity"/>
    <property type="evidence" value="ECO:0007669"/>
    <property type="project" value="UniProtKB-UniRule"/>
</dbReference>
<dbReference type="InterPro" id="IPR038619">
    <property type="entry name" value="MraZ_sf"/>
</dbReference>
<evidence type="ECO:0000313" key="10">
    <source>
        <dbReference type="EMBL" id="XBO37498.1"/>
    </source>
</evidence>
<evidence type="ECO:0000256" key="8">
    <source>
        <dbReference type="SAM" id="MobiDB-lite"/>
    </source>
</evidence>
<dbReference type="InterPro" id="IPR003444">
    <property type="entry name" value="MraZ"/>
</dbReference>
<gene>
    <name evidence="7 10" type="primary">mraZ</name>
    <name evidence="10" type="ORF">ABEG18_17430</name>
</gene>
<dbReference type="SUPFAM" id="SSF89447">
    <property type="entry name" value="AbrB/MazE/MraZ-like"/>
    <property type="match status" value="1"/>
</dbReference>
<dbReference type="InterPro" id="IPR035642">
    <property type="entry name" value="MraZ_N"/>
</dbReference>
<feature type="domain" description="SpoVT-AbrB" evidence="9">
    <location>
        <begin position="7"/>
        <end position="60"/>
    </location>
</feature>
<dbReference type="Pfam" id="PF02381">
    <property type="entry name" value="MraZ"/>
    <property type="match status" value="1"/>
</dbReference>
<dbReference type="InterPro" id="IPR037914">
    <property type="entry name" value="SpoVT-AbrB_sf"/>
</dbReference>
<dbReference type="InterPro" id="IPR035644">
    <property type="entry name" value="MraZ_C"/>
</dbReference>
<evidence type="ECO:0000256" key="2">
    <source>
        <dbReference type="ARBA" id="ARBA00022490"/>
    </source>
</evidence>
<keyword evidence="3" id="KW-0677">Repeat</keyword>
<name>A0AAU7JAX9_9HYPH</name>
<dbReference type="GO" id="GO:2000143">
    <property type="term" value="P:negative regulation of DNA-templated transcription initiation"/>
    <property type="evidence" value="ECO:0007669"/>
    <property type="project" value="TreeGrafter"/>
</dbReference>
<dbReference type="GO" id="GO:0009295">
    <property type="term" value="C:nucleoid"/>
    <property type="evidence" value="ECO:0007669"/>
    <property type="project" value="UniProtKB-SubCell"/>
</dbReference>
<dbReference type="PANTHER" id="PTHR34701:SF1">
    <property type="entry name" value="TRANSCRIPTIONAL REGULATOR MRAZ"/>
    <property type="match status" value="1"/>
</dbReference>
<sequence>MDRFVSSFTNKLDAKGRVSIPASFRSVLAKDGFEGLYVHPSLEADALDAGGNGLLREIDSLIETLPPFSDERDHFSTALYGISEVLKVDPEGRVGLTETLKLHAGITDAVTFVGLGHKFQIWEPSRFQRHLDEARRKVRDLKKELSGVLKKEPAGALRQGHDPGARER</sequence>
<keyword evidence="2 7" id="KW-0963">Cytoplasm</keyword>
<accession>A0AAU7JAX9</accession>
<dbReference type="GO" id="GO:0000976">
    <property type="term" value="F:transcription cis-regulatory region binding"/>
    <property type="evidence" value="ECO:0007669"/>
    <property type="project" value="TreeGrafter"/>
</dbReference>
<dbReference type="PROSITE" id="PS51740">
    <property type="entry name" value="SPOVT_ABRB"/>
    <property type="match status" value="2"/>
</dbReference>
<keyword evidence="5 7" id="KW-0238">DNA-binding</keyword>
<organism evidence="10">
    <name type="scientific">Alsobacter sp. KACC 23698</name>
    <dbReference type="NCBI Taxonomy" id="3149229"/>
    <lineage>
        <taxon>Bacteria</taxon>
        <taxon>Pseudomonadati</taxon>
        <taxon>Pseudomonadota</taxon>
        <taxon>Alphaproteobacteria</taxon>
        <taxon>Hyphomicrobiales</taxon>
        <taxon>Alsobacteraceae</taxon>
        <taxon>Alsobacter</taxon>
    </lineage>
</organism>
<evidence type="ECO:0000256" key="1">
    <source>
        <dbReference type="ARBA" id="ARBA00013860"/>
    </source>
</evidence>
<feature type="domain" description="SpoVT-AbrB" evidence="9">
    <location>
        <begin position="83"/>
        <end position="126"/>
    </location>
</feature>
<proteinExistence type="inferred from homology"/>
<dbReference type="Gene3D" id="3.40.1550.20">
    <property type="entry name" value="Transcriptional regulator MraZ domain"/>
    <property type="match status" value="1"/>
</dbReference>
<dbReference type="CDD" id="cd16321">
    <property type="entry name" value="MraZ_C"/>
    <property type="match status" value="1"/>
</dbReference>